<dbReference type="EMBL" id="JBBMEU010000013">
    <property type="protein sequence ID" value="MEQ2421787.1"/>
    <property type="molecule type" value="Genomic_DNA"/>
</dbReference>
<dbReference type="NCBIfam" id="NF002073">
    <property type="entry name" value="PRK00913.1-2"/>
    <property type="match status" value="1"/>
</dbReference>
<dbReference type="InterPro" id="IPR000819">
    <property type="entry name" value="Peptidase_M17_C"/>
</dbReference>
<evidence type="ECO:0000256" key="1">
    <source>
        <dbReference type="ARBA" id="ARBA00000135"/>
    </source>
</evidence>
<organism evidence="10 11">
    <name type="scientific">Megasphaera intestinihominis</name>
    <dbReference type="NCBI Taxonomy" id="3133159"/>
    <lineage>
        <taxon>Bacteria</taxon>
        <taxon>Bacillati</taxon>
        <taxon>Bacillota</taxon>
        <taxon>Negativicutes</taxon>
        <taxon>Veillonellales</taxon>
        <taxon>Veillonellaceae</taxon>
        <taxon>Megasphaera</taxon>
    </lineage>
</organism>
<comment type="cofactor">
    <cofactor evidence="8">
        <name>Mn(2+)</name>
        <dbReference type="ChEBI" id="CHEBI:29035"/>
    </cofactor>
    <text evidence="8">Binds 2 manganese ions per subunit.</text>
</comment>
<evidence type="ECO:0000259" key="9">
    <source>
        <dbReference type="PROSITE" id="PS00631"/>
    </source>
</evidence>
<evidence type="ECO:0000256" key="7">
    <source>
        <dbReference type="ARBA" id="ARBA00049972"/>
    </source>
</evidence>
<feature type="binding site" evidence="8">
    <location>
        <position position="332"/>
    </location>
    <ligand>
        <name>Mn(2+)</name>
        <dbReference type="ChEBI" id="CHEBI:29035"/>
        <label>1</label>
    </ligand>
</feature>
<feature type="binding site" evidence="8">
    <location>
        <position position="273"/>
    </location>
    <ligand>
        <name>Mn(2+)</name>
        <dbReference type="ChEBI" id="CHEBI:29035"/>
        <label>2</label>
    </ligand>
</feature>
<evidence type="ECO:0000256" key="5">
    <source>
        <dbReference type="ARBA" id="ARBA00022670"/>
    </source>
</evidence>
<dbReference type="PANTHER" id="PTHR11963">
    <property type="entry name" value="LEUCINE AMINOPEPTIDASE-RELATED"/>
    <property type="match status" value="1"/>
</dbReference>
<comment type="similarity">
    <text evidence="3 8">Belongs to the peptidase M17 family.</text>
</comment>
<keyword evidence="8" id="KW-0464">Manganese</keyword>
<dbReference type="SUPFAM" id="SSF53187">
    <property type="entry name" value="Zn-dependent exopeptidases"/>
    <property type="match status" value="1"/>
</dbReference>
<evidence type="ECO:0000256" key="4">
    <source>
        <dbReference type="ARBA" id="ARBA00022438"/>
    </source>
</evidence>
<keyword evidence="6 8" id="KW-0378">Hydrolase</keyword>
<comment type="catalytic activity">
    <reaction evidence="1 8">
        <text>Release of an N-terminal amino acid, Xaa-|-Yaa-, in which Xaa is preferably Leu, but may be other amino acids including Pro although not Arg or Lys, and Yaa may be Pro. Amino acid amides and methyl esters are also readily hydrolyzed, but rates on arylamides are exceedingly low.</text>
        <dbReference type="EC" id="3.4.11.1"/>
    </reaction>
</comment>
<keyword evidence="5 8" id="KW-0645">Protease</keyword>
<dbReference type="EC" id="3.4.11.1" evidence="8"/>
<dbReference type="PROSITE" id="PS00631">
    <property type="entry name" value="CYTOSOL_AP"/>
    <property type="match status" value="1"/>
</dbReference>
<dbReference type="Gene3D" id="3.40.630.10">
    <property type="entry name" value="Zn peptidases"/>
    <property type="match status" value="1"/>
</dbReference>
<dbReference type="Pfam" id="PF00883">
    <property type="entry name" value="Peptidase_M17"/>
    <property type="match status" value="1"/>
</dbReference>
<keyword evidence="8" id="KW-0479">Metal-binding</keyword>
<keyword evidence="8" id="KW-0963">Cytoplasm</keyword>
<feature type="binding site" evidence="8">
    <location>
        <position position="334"/>
    </location>
    <ligand>
        <name>Mn(2+)</name>
        <dbReference type="ChEBI" id="CHEBI:29035"/>
        <label>1</label>
    </ligand>
</feature>
<proteinExistence type="inferred from homology"/>
<evidence type="ECO:0000256" key="3">
    <source>
        <dbReference type="ARBA" id="ARBA00009528"/>
    </source>
</evidence>
<dbReference type="Gene3D" id="3.40.220.10">
    <property type="entry name" value="Leucine Aminopeptidase, subunit E, domain 1"/>
    <property type="match status" value="1"/>
</dbReference>
<comment type="catalytic activity">
    <reaction evidence="2 8">
        <text>Release of an N-terminal amino acid, preferentially leucine, but not glutamic or aspartic acids.</text>
        <dbReference type="EC" id="3.4.11.10"/>
    </reaction>
</comment>
<dbReference type="Proteomes" id="UP001433088">
    <property type="component" value="Unassembled WGS sequence"/>
</dbReference>
<comment type="caution">
    <text evidence="10">The sequence shown here is derived from an EMBL/GenBank/DDBJ whole genome shotgun (WGS) entry which is preliminary data.</text>
</comment>
<dbReference type="InterPro" id="IPR043472">
    <property type="entry name" value="Macro_dom-like"/>
</dbReference>
<comment type="subcellular location">
    <subcellularLocation>
        <location evidence="8">Cytoplasm</location>
    </subcellularLocation>
</comment>
<dbReference type="EC" id="3.4.11.10" evidence="8"/>
<dbReference type="PRINTS" id="PR00481">
    <property type="entry name" value="LAMNOPPTDASE"/>
</dbReference>
<gene>
    <name evidence="8" type="primary">pepA</name>
    <name evidence="10" type="ORF">WMO23_03435</name>
</gene>
<dbReference type="GO" id="GO:0004177">
    <property type="term" value="F:aminopeptidase activity"/>
    <property type="evidence" value="ECO:0007669"/>
    <property type="project" value="UniProtKB-KW"/>
</dbReference>
<reference evidence="10 11" key="1">
    <citation type="submission" date="2024-03" db="EMBL/GenBank/DDBJ databases">
        <title>Human intestinal bacterial collection.</title>
        <authorList>
            <person name="Pauvert C."/>
            <person name="Hitch T.C.A."/>
            <person name="Clavel T."/>
        </authorList>
    </citation>
    <scope>NUCLEOTIDE SEQUENCE [LARGE SCALE GENOMIC DNA]</scope>
    <source>
        <strain evidence="10 11">CLA-AA-H81</strain>
    </source>
</reference>
<sequence length="487" mass="53222">MITYNGNGGMDTVAVGLNERGSTLRQLPEGDVQLIRAYAGQHPEILQHTSLHVFHCLSDGRARTYFLIGLEGKPIRYSTYEDFRMARRLMAAAMKEGVSELAVMADTLDMDLGSLIDGLLYRNYEFNHYKRQAKSRTIGNINILTHSLRPKEFNSMCYMYTSIYEGIYAARDLVNMPSNDLTPRKFADIVGAMLKGDNILIENLNKWALEKRHMGGIVAVGKGSMNPPQLLSIAYQGDPNSREVLGIVGKGVTYDSGGLSLKSHANLEFMKDDMAGAAAAVGVMRALMLLKYPVNVLAVLPLVENIPSGMAYHVDDILTMYNGKTVEVKNTDAEGRLILADALTYAQEKGATRLIDLATLTGACVTALGTVRTGMIGNDQEWMNRFFSAATEVHEKIWQLPADEEYEKFLESDVADLKNVGGSEAGAITAGLFLKQFVHDGTPWIHLDIAGPAFNEKADETGLIGATGVGIKSILHLLQGGVASHDR</sequence>
<feature type="active site" evidence="8">
    <location>
        <position position="262"/>
    </location>
</feature>
<feature type="active site" evidence="8">
    <location>
        <position position="336"/>
    </location>
</feature>
<feature type="domain" description="Cytosol aminopeptidase" evidence="9">
    <location>
        <begin position="330"/>
        <end position="337"/>
    </location>
</feature>
<feature type="binding site" evidence="8">
    <location>
        <position position="334"/>
    </location>
    <ligand>
        <name>Mn(2+)</name>
        <dbReference type="ChEBI" id="CHEBI:29035"/>
        <label>2</label>
    </ligand>
</feature>
<dbReference type="SUPFAM" id="SSF52949">
    <property type="entry name" value="Macro domain-like"/>
    <property type="match status" value="1"/>
</dbReference>
<feature type="binding site" evidence="8">
    <location>
        <position position="255"/>
    </location>
    <ligand>
        <name>Mn(2+)</name>
        <dbReference type="ChEBI" id="CHEBI:29035"/>
        <label>1</label>
    </ligand>
</feature>
<evidence type="ECO:0000256" key="6">
    <source>
        <dbReference type="ARBA" id="ARBA00022801"/>
    </source>
</evidence>
<comment type="function">
    <text evidence="7 8">Presumably involved in the processing and regular turnover of intracellular proteins. Catalyzes the removal of unsubstituted N-terminal amino acids from various peptides.</text>
</comment>
<dbReference type="RefSeq" id="WP_020310410.1">
    <property type="nucleotide sequence ID" value="NZ_JBBMEU010000013.1"/>
</dbReference>
<name>A0ABV1CUG3_9FIRM</name>
<evidence type="ECO:0000256" key="2">
    <source>
        <dbReference type="ARBA" id="ARBA00000967"/>
    </source>
</evidence>
<keyword evidence="4 8" id="KW-0031">Aminopeptidase</keyword>
<evidence type="ECO:0000313" key="10">
    <source>
        <dbReference type="EMBL" id="MEQ2421787.1"/>
    </source>
</evidence>
<feature type="binding site" evidence="8">
    <location>
        <position position="250"/>
    </location>
    <ligand>
        <name>Mn(2+)</name>
        <dbReference type="ChEBI" id="CHEBI:29035"/>
        <label>2</label>
    </ligand>
</feature>
<dbReference type="HAMAP" id="MF_00181">
    <property type="entry name" value="Cytosol_peptidase_M17"/>
    <property type="match status" value="1"/>
</dbReference>
<dbReference type="PANTHER" id="PTHR11963:SF23">
    <property type="entry name" value="CYTOSOL AMINOPEPTIDASE"/>
    <property type="match status" value="1"/>
</dbReference>
<dbReference type="CDD" id="cd00433">
    <property type="entry name" value="Peptidase_M17"/>
    <property type="match status" value="1"/>
</dbReference>
<evidence type="ECO:0000256" key="8">
    <source>
        <dbReference type="HAMAP-Rule" id="MF_00181"/>
    </source>
</evidence>
<feature type="binding site" evidence="8">
    <location>
        <position position="255"/>
    </location>
    <ligand>
        <name>Mn(2+)</name>
        <dbReference type="ChEBI" id="CHEBI:29035"/>
        <label>2</label>
    </ligand>
</feature>
<accession>A0ABV1CUG3</accession>
<dbReference type="InterPro" id="IPR023042">
    <property type="entry name" value="Peptidase_M17_leu_NH2_pept"/>
</dbReference>
<evidence type="ECO:0000313" key="11">
    <source>
        <dbReference type="Proteomes" id="UP001433088"/>
    </source>
</evidence>
<protein>
    <recommendedName>
        <fullName evidence="8">Probable cytosol aminopeptidase</fullName>
        <ecNumber evidence="8">3.4.11.1</ecNumber>
    </recommendedName>
    <alternativeName>
        <fullName evidence="8">Leucine aminopeptidase</fullName>
        <shortName evidence="8">LAP</shortName>
        <ecNumber evidence="8">3.4.11.10</ecNumber>
    </alternativeName>
    <alternativeName>
        <fullName evidence="8">Leucyl aminopeptidase</fullName>
    </alternativeName>
</protein>
<dbReference type="InterPro" id="IPR011356">
    <property type="entry name" value="Leucine_aapep/pepB"/>
</dbReference>
<keyword evidence="11" id="KW-1185">Reference proteome</keyword>